<dbReference type="RefSeq" id="WP_395811449.1">
    <property type="nucleotide sequence ID" value="NZ_CP043494.1"/>
</dbReference>
<feature type="compositionally biased region" description="Basic and acidic residues" evidence="3">
    <location>
        <begin position="237"/>
        <end position="247"/>
    </location>
</feature>
<dbReference type="Proteomes" id="UP001611383">
    <property type="component" value="Chromosome"/>
</dbReference>
<dbReference type="EMBL" id="CP043494">
    <property type="protein sequence ID" value="WNG51319.1"/>
    <property type="molecule type" value="Genomic_DNA"/>
</dbReference>
<evidence type="ECO:0000259" key="5">
    <source>
        <dbReference type="PROSITE" id="PS51123"/>
    </source>
</evidence>
<accession>A0ABY9X7E0</accession>
<evidence type="ECO:0000256" key="3">
    <source>
        <dbReference type="SAM" id="MobiDB-lite"/>
    </source>
</evidence>
<dbReference type="InterPro" id="IPR050330">
    <property type="entry name" value="Bact_OuterMem_StrucFunc"/>
</dbReference>
<feature type="region of interest" description="Disordered" evidence="3">
    <location>
        <begin position="227"/>
        <end position="280"/>
    </location>
</feature>
<evidence type="ECO:0000313" key="7">
    <source>
        <dbReference type="Proteomes" id="UP001611383"/>
    </source>
</evidence>
<evidence type="ECO:0000256" key="1">
    <source>
        <dbReference type="PROSITE-ProRule" id="PRU00473"/>
    </source>
</evidence>
<feature type="domain" description="OmpA-like" evidence="5">
    <location>
        <begin position="131"/>
        <end position="254"/>
    </location>
</feature>
<dbReference type="PROSITE" id="PS51123">
    <property type="entry name" value="OMPA_2"/>
    <property type="match status" value="1"/>
</dbReference>
<dbReference type="InterPro" id="IPR006665">
    <property type="entry name" value="OmpA-like"/>
</dbReference>
<evidence type="ECO:0000313" key="6">
    <source>
        <dbReference type="EMBL" id="WNG51319.1"/>
    </source>
</evidence>
<proteinExistence type="predicted"/>
<dbReference type="Pfam" id="PF00691">
    <property type="entry name" value="OmpA"/>
    <property type="match status" value="1"/>
</dbReference>
<dbReference type="SUPFAM" id="SSF103088">
    <property type="entry name" value="OmpA-like"/>
    <property type="match status" value="1"/>
</dbReference>
<dbReference type="PANTHER" id="PTHR30329">
    <property type="entry name" value="STATOR ELEMENT OF FLAGELLAR MOTOR COMPLEX"/>
    <property type="match status" value="1"/>
</dbReference>
<dbReference type="InterPro" id="IPR036737">
    <property type="entry name" value="OmpA-like_sf"/>
</dbReference>
<sequence>MERATSDAEKRRRVRLPWVLLAGSLGVSVLGGWVASRSISSLLTRVEQLEREANESEARVAELQVLRDSMIRRLRLLEQQQQGLTSQNATLNKRTGDQNVLLARREAVRAELEQLLKAELERGEAFLEESEGRLRVELADRLVFEPRKAVLTPGGTELLTRVGTKLAVEGHQVQVAVHTDATPETPESTSASTSWELSASRAVAVVHLLGEKTKLTPEKLVAAGYGPAHPVVLDDGPQSRERNRRLELQLMPAPPPLKPAPPPTPPAEQRLAKKRPGHTR</sequence>
<gene>
    <name evidence="6" type="ORF">F0U60_49705</name>
</gene>
<evidence type="ECO:0000256" key="4">
    <source>
        <dbReference type="SAM" id="Phobius"/>
    </source>
</evidence>
<organism evidence="6 7">
    <name type="scientific">Archangium minus</name>
    <dbReference type="NCBI Taxonomy" id="83450"/>
    <lineage>
        <taxon>Bacteria</taxon>
        <taxon>Pseudomonadati</taxon>
        <taxon>Myxococcota</taxon>
        <taxon>Myxococcia</taxon>
        <taxon>Myxococcales</taxon>
        <taxon>Cystobacterineae</taxon>
        <taxon>Archangiaceae</taxon>
        <taxon>Archangium</taxon>
    </lineage>
</organism>
<keyword evidence="2" id="KW-0175">Coiled coil</keyword>
<keyword evidence="4" id="KW-1133">Transmembrane helix</keyword>
<keyword evidence="4" id="KW-0812">Transmembrane</keyword>
<dbReference type="PANTHER" id="PTHR30329:SF21">
    <property type="entry name" value="LIPOPROTEIN YIAD-RELATED"/>
    <property type="match status" value="1"/>
</dbReference>
<dbReference type="Gene3D" id="3.30.1330.60">
    <property type="entry name" value="OmpA-like domain"/>
    <property type="match status" value="1"/>
</dbReference>
<protein>
    <submittedName>
        <fullName evidence="6">OmpA family protein</fullName>
    </submittedName>
</protein>
<dbReference type="CDD" id="cd07185">
    <property type="entry name" value="OmpA_C-like"/>
    <property type="match status" value="1"/>
</dbReference>
<feature type="coiled-coil region" evidence="2">
    <location>
        <begin position="39"/>
        <end position="94"/>
    </location>
</feature>
<keyword evidence="1 4" id="KW-0472">Membrane</keyword>
<evidence type="ECO:0000256" key="2">
    <source>
        <dbReference type="SAM" id="Coils"/>
    </source>
</evidence>
<feature type="transmembrane region" description="Helical" evidence="4">
    <location>
        <begin position="16"/>
        <end position="35"/>
    </location>
</feature>
<name>A0ABY9X7E0_9BACT</name>
<feature type="compositionally biased region" description="Pro residues" evidence="3">
    <location>
        <begin position="252"/>
        <end position="266"/>
    </location>
</feature>
<reference evidence="6 7" key="1">
    <citation type="submission" date="2019-08" db="EMBL/GenBank/DDBJ databases">
        <title>Archangium and Cystobacter genomes.</title>
        <authorList>
            <person name="Chen I.-C.K."/>
            <person name="Wielgoss S."/>
        </authorList>
    </citation>
    <scope>NUCLEOTIDE SEQUENCE [LARGE SCALE GENOMIC DNA]</scope>
    <source>
        <strain evidence="6 7">Cbm 6</strain>
    </source>
</reference>
<keyword evidence="7" id="KW-1185">Reference proteome</keyword>